<evidence type="ECO:0000259" key="3">
    <source>
        <dbReference type="Pfam" id="PF22725"/>
    </source>
</evidence>
<sequence length="341" mass="37326">MIALDQKEEKKTLSLGFIGIGWIGRNRMEVLLNGGQVKADVISEPFEQNAIEALKLAPHAQVIDNPVDAYANPELDGVVIATPSALHASQSLNALSSGKAVFCQKPLGRTANEVRQVVKASQKSDKLLAVDLSYRYTRAFQAVKETIQNGEIGRVYAVNLVFHNAYGPDKDWFYDMSLSGGGCVMDLGIHLVDMALCCLEFPEIEAIRSHLFSKGVKLVPGEERVEDYAKVSMLTEQNTAINLDCSWHVSAGRDAEIEATFFGTDGGVSFKNVNGSFYDFKAEKYHGTQTEELVSPPDDWSGRAGLVWAKNLLKGVGYDAISATELVKTAEVIDRIYGRQS</sequence>
<evidence type="ECO:0000259" key="2">
    <source>
        <dbReference type="Pfam" id="PF01408"/>
    </source>
</evidence>
<dbReference type="PANTHER" id="PTHR43818">
    <property type="entry name" value="BCDNA.GH03377"/>
    <property type="match status" value="1"/>
</dbReference>
<comment type="caution">
    <text evidence="4">The sequence shown here is derived from an EMBL/GenBank/DDBJ whole genome shotgun (WGS) entry which is preliminary data.</text>
</comment>
<dbReference type="InterPro" id="IPR036291">
    <property type="entry name" value="NAD(P)-bd_dom_sf"/>
</dbReference>
<evidence type="ECO:0000256" key="1">
    <source>
        <dbReference type="ARBA" id="ARBA00023002"/>
    </source>
</evidence>
<dbReference type="Pfam" id="PF01408">
    <property type="entry name" value="GFO_IDH_MocA"/>
    <property type="match status" value="1"/>
</dbReference>
<dbReference type="SUPFAM" id="SSF55347">
    <property type="entry name" value="Glyceraldehyde-3-phosphate dehydrogenase-like, C-terminal domain"/>
    <property type="match status" value="1"/>
</dbReference>
<protein>
    <submittedName>
        <fullName evidence="4">Gfo/Idh/MocA family oxidoreductase</fullName>
    </submittedName>
</protein>
<keyword evidence="5" id="KW-1185">Reference proteome</keyword>
<organism evidence="4 5">
    <name type="scientific">Marivirga aurantiaca</name>
    <dbReference type="NCBI Taxonomy" id="2802615"/>
    <lineage>
        <taxon>Bacteria</taxon>
        <taxon>Pseudomonadati</taxon>
        <taxon>Bacteroidota</taxon>
        <taxon>Cytophagia</taxon>
        <taxon>Cytophagales</taxon>
        <taxon>Marivirgaceae</taxon>
        <taxon>Marivirga</taxon>
    </lineage>
</organism>
<dbReference type="GO" id="GO:0000166">
    <property type="term" value="F:nucleotide binding"/>
    <property type="evidence" value="ECO:0007669"/>
    <property type="project" value="InterPro"/>
</dbReference>
<dbReference type="SUPFAM" id="SSF51735">
    <property type="entry name" value="NAD(P)-binding Rossmann-fold domains"/>
    <property type="match status" value="1"/>
</dbReference>
<evidence type="ECO:0000313" key="5">
    <source>
        <dbReference type="Proteomes" id="UP000611723"/>
    </source>
</evidence>
<dbReference type="InterPro" id="IPR050463">
    <property type="entry name" value="Gfo/Idh/MocA_oxidrdct_glycsds"/>
</dbReference>
<feature type="domain" description="GFO/IDH/MocA-like oxidoreductase" evidence="3">
    <location>
        <begin position="140"/>
        <end position="268"/>
    </location>
</feature>
<dbReference type="InterPro" id="IPR000683">
    <property type="entry name" value="Gfo/Idh/MocA-like_OxRdtase_N"/>
</dbReference>
<name>A0A934WXZ9_9BACT</name>
<dbReference type="Pfam" id="PF22725">
    <property type="entry name" value="GFO_IDH_MocA_C3"/>
    <property type="match status" value="1"/>
</dbReference>
<feature type="domain" description="Gfo/Idh/MocA-like oxidoreductase N-terminal" evidence="2">
    <location>
        <begin position="15"/>
        <end position="131"/>
    </location>
</feature>
<gene>
    <name evidence="4" type="ORF">JKA74_08005</name>
</gene>
<dbReference type="AlphaFoldDB" id="A0A934WXZ9"/>
<dbReference type="PANTHER" id="PTHR43818:SF11">
    <property type="entry name" value="BCDNA.GH03377"/>
    <property type="match status" value="1"/>
</dbReference>
<proteinExistence type="predicted"/>
<dbReference type="GO" id="GO:0016491">
    <property type="term" value="F:oxidoreductase activity"/>
    <property type="evidence" value="ECO:0007669"/>
    <property type="project" value="UniProtKB-KW"/>
</dbReference>
<dbReference type="Gene3D" id="3.40.50.720">
    <property type="entry name" value="NAD(P)-binding Rossmann-like Domain"/>
    <property type="match status" value="1"/>
</dbReference>
<dbReference type="Proteomes" id="UP000611723">
    <property type="component" value="Unassembled WGS sequence"/>
</dbReference>
<keyword evidence="1" id="KW-0560">Oxidoreductase</keyword>
<dbReference type="EMBL" id="JAEQBW010000002">
    <property type="protein sequence ID" value="MBK6264977.1"/>
    <property type="molecule type" value="Genomic_DNA"/>
</dbReference>
<reference evidence="4" key="1">
    <citation type="submission" date="2021-01" db="EMBL/GenBank/DDBJ databases">
        <title>Marivirga aurantiaca sp. nov., isolated from intertidal surface sediments.</title>
        <authorList>
            <person name="Zhang M."/>
        </authorList>
    </citation>
    <scope>NUCLEOTIDE SEQUENCE</scope>
    <source>
        <strain evidence="4">S37H4</strain>
    </source>
</reference>
<dbReference type="InterPro" id="IPR055170">
    <property type="entry name" value="GFO_IDH_MocA-like_dom"/>
</dbReference>
<accession>A0A934WXZ9</accession>
<dbReference type="RefSeq" id="WP_201430640.1">
    <property type="nucleotide sequence ID" value="NZ_JAEQBW010000002.1"/>
</dbReference>
<dbReference type="Gene3D" id="3.30.360.10">
    <property type="entry name" value="Dihydrodipicolinate Reductase, domain 2"/>
    <property type="match status" value="1"/>
</dbReference>
<evidence type="ECO:0000313" key="4">
    <source>
        <dbReference type="EMBL" id="MBK6264977.1"/>
    </source>
</evidence>